<dbReference type="Pfam" id="PF12705">
    <property type="entry name" value="PDDEXK_1"/>
    <property type="match status" value="1"/>
</dbReference>
<dbReference type="OrthoDB" id="319934at2157"/>
<evidence type="ECO:0000259" key="1">
    <source>
        <dbReference type="Pfam" id="PF12705"/>
    </source>
</evidence>
<accession>A0A521CLB5</accession>
<keyword evidence="3" id="KW-1185">Reference proteome</keyword>
<sequence>MPIRRIKGLDSLYDEVADYDLVIVPDAPFASALNRRLDRPHFGSFAITPRRLAAGRREQAEDRLAFLEVIDRTDHDWRAVAYAIGNALQCWEHQGSLDAILEYEGYSDETTREVVDVMRTLPTTSKRLAQTVIDDERSIAVVGYDQLTNLERSILPETFDRVELFTEEEFEQPQFHVFDSATDIVAALLDTVTDQNAERVAVVLDGGSRYSSLVESALEAADVPFYGGPGFIEDPHHRAFIRLLRIGFRGTETTVGECRPILAETGSDVPIDDNQKRLDTVERPGLEWLREFRRSVEEQTFSEALGTYARKADVELARFDEELRTLGIAEKPVTGGGVDRLSYYLQTYEVPVDRDNEGVLLADAKSSAHVDRPVVFHLGMGREWTHSAPQRPWVDTEAQFERYIGNFQRLLQSGDRQYYLVQDTAGGEPVTPCLYFGDLIDEEFERFGDLDSVHHRRRPRSTSVGFDRESLDVESETVETISQSSLNSYVNSPRDYFFGKLLDAPDQERFVEGNLFHDFAEFYVSHPDVVANTDIDELIDAMLEEAKPFFSSADETLRRRKYRIGLELITEYLDDHGPESDAFLTGTSGWGENFFAAYFDEAVDSPLTERWFEDHALGLKGKIDLVNAPDRLLDYKSGGKKRTSQIVKRAAIDPPADTPNFQAALYLTYYRAVQPNEQLEFTFFHFLEPMDDVIAGEADLDDALTTVTYYPFTFDEYVGSRDAYETLLDGYNDCRETFTELGHSAYSDSMRQLSFPETTDRNELRASEFAEEFTAAVDSGTSDDVDAEKGADQAIRELNGVRKRSFFREDLDAFESFVDERLEELNDRRAGEERFPVDGLAGEPNYRRVDNRDLLLAGESGD</sequence>
<feature type="domain" description="PD-(D/E)XK endonuclease-like" evidence="1">
    <location>
        <begin position="480"/>
        <end position="689"/>
    </location>
</feature>
<dbReference type="EMBL" id="FXTD01000004">
    <property type="protein sequence ID" value="SMO60224.1"/>
    <property type="molecule type" value="Genomic_DNA"/>
</dbReference>
<evidence type="ECO:0000313" key="3">
    <source>
        <dbReference type="Proteomes" id="UP000319712"/>
    </source>
</evidence>
<evidence type="ECO:0000313" key="2">
    <source>
        <dbReference type="EMBL" id="SMO60224.1"/>
    </source>
</evidence>
<dbReference type="Proteomes" id="UP000319712">
    <property type="component" value="Unassembled WGS sequence"/>
</dbReference>
<dbReference type="AlphaFoldDB" id="A0A521CLB5"/>
<dbReference type="RefSeq" id="WP_142986335.1">
    <property type="nucleotide sequence ID" value="NZ_FXTD01000004.1"/>
</dbReference>
<dbReference type="InterPro" id="IPR027417">
    <property type="entry name" value="P-loop_NTPase"/>
</dbReference>
<gene>
    <name evidence="2" type="ORF">SAMN06264867_104289</name>
</gene>
<reference evidence="2 3" key="1">
    <citation type="submission" date="2017-05" db="EMBL/GenBank/DDBJ databases">
        <authorList>
            <person name="Varghese N."/>
            <person name="Submissions S."/>
        </authorList>
    </citation>
    <scope>NUCLEOTIDE SEQUENCE [LARGE SCALE GENOMIC DNA]</scope>
    <source>
        <strain evidence="2 3">DSM 19504</strain>
    </source>
</reference>
<organism evidence="2 3">
    <name type="scientific">Halorubrum cibi</name>
    <dbReference type="NCBI Taxonomy" id="413815"/>
    <lineage>
        <taxon>Archaea</taxon>
        <taxon>Methanobacteriati</taxon>
        <taxon>Methanobacteriota</taxon>
        <taxon>Stenosarchaea group</taxon>
        <taxon>Halobacteria</taxon>
        <taxon>Halobacteriales</taxon>
        <taxon>Haloferacaceae</taxon>
        <taxon>Halorubrum</taxon>
    </lineage>
</organism>
<proteinExistence type="predicted"/>
<protein>
    <submittedName>
        <fullName evidence="2">PD-(D/E)XK nuclease superfamily protein</fullName>
    </submittedName>
</protein>
<dbReference type="InterPro" id="IPR038726">
    <property type="entry name" value="PDDEXK_AddAB-type"/>
</dbReference>
<dbReference type="SUPFAM" id="SSF52540">
    <property type="entry name" value="P-loop containing nucleoside triphosphate hydrolases"/>
    <property type="match status" value="1"/>
</dbReference>
<name>A0A521CLB5_9EURY</name>